<dbReference type="Gene3D" id="2.20.25.10">
    <property type="match status" value="1"/>
</dbReference>
<sequence length="141" mass="14584">MKTIYTTSAKASAGRNGQVKSDDGLLDVSLSYPKALGGSGEATNPEQLFAAGYSACFSNAVLHIAGLQKLGLREAPTEASVRLLAKENGAFALAVDLSVELAMENDAAIELVKSAHQVCPYSNAVRGNVDVSLSVNGISLD</sequence>
<accession>A0A0F5VBI9</accession>
<dbReference type="PANTHER" id="PTHR33797:SF2">
    <property type="entry name" value="ORGANIC HYDROPEROXIDE RESISTANCE PROTEIN-LIKE"/>
    <property type="match status" value="1"/>
</dbReference>
<dbReference type="RefSeq" id="WP_046220999.1">
    <property type="nucleotide sequence ID" value="NZ_JWYV01000010.1"/>
</dbReference>
<gene>
    <name evidence="2" type="ORF">KY46_12650</name>
</gene>
<name>A0A0F5VBI9_9GAMM</name>
<dbReference type="Proteomes" id="UP000033633">
    <property type="component" value="Unassembled WGS sequence"/>
</dbReference>
<dbReference type="NCBIfam" id="TIGR03561">
    <property type="entry name" value="organ_hyd_perox"/>
    <property type="match status" value="1"/>
</dbReference>
<proteinExistence type="inferred from homology"/>
<dbReference type="SUPFAM" id="SSF82784">
    <property type="entry name" value="OsmC-like"/>
    <property type="match status" value="1"/>
</dbReference>
<evidence type="ECO:0000313" key="3">
    <source>
        <dbReference type="Proteomes" id="UP000033633"/>
    </source>
</evidence>
<keyword evidence="3" id="KW-1185">Reference proteome</keyword>
<dbReference type="AlphaFoldDB" id="A0A0F5VBI9"/>
<dbReference type="Gene3D" id="3.30.300.20">
    <property type="match status" value="1"/>
</dbReference>
<evidence type="ECO:0000256" key="1">
    <source>
        <dbReference type="ARBA" id="ARBA00007378"/>
    </source>
</evidence>
<organism evidence="2 3">
    <name type="scientific">Photobacterium halotolerans</name>
    <dbReference type="NCBI Taxonomy" id="265726"/>
    <lineage>
        <taxon>Bacteria</taxon>
        <taxon>Pseudomonadati</taxon>
        <taxon>Pseudomonadota</taxon>
        <taxon>Gammaproteobacteria</taxon>
        <taxon>Vibrionales</taxon>
        <taxon>Vibrionaceae</taxon>
        <taxon>Photobacterium</taxon>
    </lineage>
</organism>
<dbReference type="GO" id="GO:0006979">
    <property type="term" value="P:response to oxidative stress"/>
    <property type="evidence" value="ECO:0007669"/>
    <property type="project" value="InterPro"/>
</dbReference>
<dbReference type="InterPro" id="IPR003718">
    <property type="entry name" value="OsmC/Ohr_fam"/>
</dbReference>
<dbReference type="Pfam" id="PF02566">
    <property type="entry name" value="OsmC"/>
    <property type="match status" value="1"/>
</dbReference>
<comment type="similarity">
    <text evidence="1">Belongs to the OsmC/Ohr family.</text>
</comment>
<evidence type="ECO:0000313" key="2">
    <source>
        <dbReference type="EMBL" id="KKC99493.1"/>
    </source>
</evidence>
<comment type="caution">
    <text evidence="2">The sequence shown here is derived from an EMBL/GenBank/DDBJ whole genome shotgun (WGS) entry which is preliminary data.</text>
</comment>
<reference evidence="2 3" key="1">
    <citation type="submission" date="2014-12" db="EMBL/GenBank/DDBJ databases">
        <title>Mercury Reductase activity and rhizosphere competence traits in the genome of root associated Photobacterium halotolerans MELD1.</title>
        <authorList>
            <person name="Mathew D.C."/>
            <person name="Huang C.-C."/>
        </authorList>
    </citation>
    <scope>NUCLEOTIDE SEQUENCE [LARGE SCALE GENOMIC DNA]</scope>
    <source>
        <strain evidence="2 3">MELD1</strain>
    </source>
</reference>
<dbReference type="EMBL" id="JWYV01000010">
    <property type="protein sequence ID" value="KKC99493.1"/>
    <property type="molecule type" value="Genomic_DNA"/>
</dbReference>
<dbReference type="OrthoDB" id="9797508at2"/>
<dbReference type="InterPro" id="IPR019953">
    <property type="entry name" value="OHR"/>
</dbReference>
<dbReference type="PANTHER" id="PTHR33797">
    <property type="entry name" value="ORGANIC HYDROPEROXIDE RESISTANCE PROTEIN-LIKE"/>
    <property type="match status" value="1"/>
</dbReference>
<dbReference type="STRING" id="265726.KY46_12650"/>
<dbReference type="InterPro" id="IPR036102">
    <property type="entry name" value="OsmC/Ohrsf"/>
</dbReference>
<dbReference type="InterPro" id="IPR015946">
    <property type="entry name" value="KH_dom-like_a/b"/>
</dbReference>
<dbReference type="PATRIC" id="fig|265726.11.peg.739"/>
<protein>
    <submittedName>
        <fullName evidence="2">Organic hydroperoxide resistance protein</fullName>
    </submittedName>
</protein>